<dbReference type="EMBL" id="CAJOBB010004096">
    <property type="protein sequence ID" value="CAF4073863.1"/>
    <property type="molecule type" value="Genomic_DNA"/>
</dbReference>
<dbReference type="Proteomes" id="UP000663860">
    <property type="component" value="Unassembled WGS sequence"/>
</dbReference>
<evidence type="ECO:0000313" key="3">
    <source>
        <dbReference type="Proteomes" id="UP000663860"/>
    </source>
</evidence>
<dbReference type="Proteomes" id="UP000663868">
    <property type="component" value="Unassembled WGS sequence"/>
</dbReference>
<proteinExistence type="predicted"/>
<dbReference type="AlphaFoldDB" id="A0A815M308"/>
<organism evidence="1 3">
    <name type="scientific">Adineta steineri</name>
    <dbReference type="NCBI Taxonomy" id="433720"/>
    <lineage>
        <taxon>Eukaryota</taxon>
        <taxon>Metazoa</taxon>
        <taxon>Spiralia</taxon>
        <taxon>Gnathifera</taxon>
        <taxon>Rotifera</taxon>
        <taxon>Eurotatoria</taxon>
        <taxon>Bdelloidea</taxon>
        <taxon>Adinetida</taxon>
        <taxon>Adinetidae</taxon>
        <taxon>Adineta</taxon>
    </lineage>
</organism>
<dbReference type="EMBL" id="CAJNOE010001378">
    <property type="protein sequence ID" value="CAF1417899.1"/>
    <property type="molecule type" value="Genomic_DNA"/>
</dbReference>
<evidence type="ECO:0000313" key="1">
    <source>
        <dbReference type="EMBL" id="CAF1417899.1"/>
    </source>
</evidence>
<comment type="caution">
    <text evidence="1">The sequence shown here is derived from an EMBL/GenBank/DDBJ whole genome shotgun (WGS) entry which is preliminary data.</text>
</comment>
<gene>
    <name evidence="1" type="ORF">IZO911_LOCUS40488</name>
    <name evidence="2" type="ORF">KXQ929_LOCUS32915</name>
</gene>
<accession>A0A815M308</accession>
<protein>
    <submittedName>
        <fullName evidence="1">Uncharacterized protein</fullName>
    </submittedName>
</protein>
<evidence type="ECO:0000313" key="2">
    <source>
        <dbReference type="EMBL" id="CAF4073863.1"/>
    </source>
</evidence>
<name>A0A815M308_9BILA</name>
<sequence>MINLPNVQSGASNSLSDCQAAASAFRATINYTASNIIGTIGINTTCSASGVVCPGQTINGVCVWQRKLSAVCRNASGVIKIRIQTNGLPPRCASVPMGSFAELNVDFEVNFNLDVNINSLNSNLNTVSSLSQTLCTVTSASTAPSASGFANYGTTAIPTATGVSVDGVLIFTPDSANNIDPFFPPAGGTAETVDSCLAHCQPAGNITSCAATSSCISNIATYSISSFSNYQTKTVIGIAKDGHVIYGPYLSAGTQVTTGFDVCNGMFYDSIGNYAYFATSTYPYLVGCFGPGNYPLFGPNCTSNGVSSYNMSSYARSFWNTSITTSMSVRITLDTGLILLFISTFISLY</sequence>
<reference evidence="1" key="1">
    <citation type="submission" date="2021-02" db="EMBL/GenBank/DDBJ databases">
        <authorList>
            <person name="Nowell W R."/>
        </authorList>
    </citation>
    <scope>NUCLEOTIDE SEQUENCE</scope>
</reference>